<evidence type="ECO:0000313" key="1">
    <source>
        <dbReference type="EnsemblMetazoa" id="MDOA004001-PA"/>
    </source>
</evidence>
<dbReference type="InterPro" id="IPR034366">
    <property type="entry name" value="XMAS_RRM"/>
</dbReference>
<sequence>MSEDGEYEAHEDNTNYKAISCEKIPELFLDKLVAKKYFSKYGKISRFILKPKRLSCTVEYENEEDAERAYMEAGEFNGIEFEVNYAENKPPQVQSTEEWVDPDVQSELDAMNPGHRNLGGGGAGNTANSGPAAMRSLFSVPAAAKLTTLTRQQVTKPASTILPIAKPVKMPTTRVDSPQPEIPKIDSSVRSELEAILRRPAFTDEDKYRVLDARDKLIRLTTVRQTDIKKAVATKGTCPDMCPEKERLMREFQRQVSTFEMDADENSQSTIC</sequence>
<dbReference type="SUPFAM" id="SSF54928">
    <property type="entry name" value="RNA-binding domain, RBD"/>
    <property type="match status" value="1"/>
</dbReference>
<name>A0A1I8ME95_MUSDO</name>
<proteinExistence type="predicted"/>
<dbReference type="Pfam" id="PF00076">
    <property type="entry name" value="RRM_1"/>
    <property type="match status" value="1"/>
</dbReference>
<dbReference type="InterPro" id="IPR012677">
    <property type="entry name" value="Nucleotide-bd_a/b_plait_sf"/>
</dbReference>
<organism evidence="1">
    <name type="scientific">Musca domestica</name>
    <name type="common">House fly</name>
    <dbReference type="NCBI Taxonomy" id="7370"/>
    <lineage>
        <taxon>Eukaryota</taxon>
        <taxon>Metazoa</taxon>
        <taxon>Ecdysozoa</taxon>
        <taxon>Arthropoda</taxon>
        <taxon>Hexapoda</taxon>
        <taxon>Insecta</taxon>
        <taxon>Pterygota</taxon>
        <taxon>Neoptera</taxon>
        <taxon>Endopterygota</taxon>
        <taxon>Diptera</taxon>
        <taxon>Brachycera</taxon>
        <taxon>Muscomorpha</taxon>
        <taxon>Muscoidea</taxon>
        <taxon>Muscidae</taxon>
        <taxon>Musca</taxon>
    </lineage>
</organism>
<dbReference type="eggNOG" id="KOG1860">
    <property type="taxonomic scope" value="Eukaryota"/>
</dbReference>
<dbReference type="AlphaFoldDB" id="A0A1I8ME95"/>
<dbReference type="PANTHER" id="PTHR12436">
    <property type="entry name" value="80 KDA MCM3-ASSOCIATED PROTEIN"/>
    <property type="match status" value="1"/>
</dbReference>
<dbReference type="STRING" id="7370.A0A1I8ME95"/>
<dbReference type="VEuPathDB" id="VectorBase:MDOA004001"/>
<reference evidence="1" key="1">
    <citation type="submission" date="2020-05" db="UniProtKB">
        <authorList>
            <consortium name="EnsemblMetazoa"/>
        </authorList>
    </citation>
    <scope>IDENTIFICATION</scope>
    <source>
        <strain evidence="1">Aabys</strain>
    </source>
</reference>
<dbReference type="GO" id="GO:0070390">
    <property type="term" value="C:transcription export complex 2"/>
    <property type="evidence" value="ECO:0007669"/>
    <property type="project" value="TreeGrafter"/>
</dbReference>
<dbReference type="GO" id="GO:0005737">
    <property type="term" value="C:cytoplasm"/>
    <property type="evidence" value="ECO:0007669"/>
    <property type="project" value="TreeGrafter"/>
</dbReference>
<dbReference type="InterPro" id="IPR035979">
    <property type="entry name" value="RBD_domain_sf"/>
</dbReference>
<dbReference type="VEuPathDB" id="VectorBase:MDOMA2_010370"/>
<dbReference type="Gene3D" id="3.30.70.330">
    <property type="match status" value="1"/>
</dbReference>
<dbReference type="PROSITE" id="PS50102">
    <property type="entry name" value="RRM"/>
    <property type="match status" value="1"/>
</dbReference>
<dbReference type="InterPro" id="IPR000504">
    <property type="entry name" value="RRM_dom"/>
</dbReference>
<dbReference type="GO" id="GO:0003723">
    <property type="term" value="F:RNA binding"/>
    <property type="evidence" value="ECO:0007669"/>
    <property type="project" value="UniProtKB-UniRule"/>
</dbReference>
<dbReference type="InterPro" id="IPR045107">
    <property type="entry name" value="SAC3/GANP/THP3"/>
</dbReference>
<dbReference type="EnsemblMetazoa" id="MDOA004001-RA">
    <property type="protein sequence ID" value="MDOA004001-PA"/>
    <property type="gene ID" value="MDOA004001"/>
</dbReference>
<dbReference type="CDD" id="cd12457">
    <property type="entry name" value="RRM_XMAS2"/>
    <property type="match status" value="1"/>
</dbReference>
<dbReference type="GO" id="GO:0006406">
    <property type="term" value="P:mRNA export from nucleus"/>
    <property type="evidence" value="ECO:0007669"/>
    <property type="project" value="TreeGrafter"/>
</dbReference>
<protein>
    <submittedName>
        <fullName evidence="1">Uncharacterized protein</fullName>
    </submittedName>
</protein>
<accession>A0A1I8ME95</accession>
<dbReference type="PANTHER" id="PTHR12436:SF3">
    <property type="entry name" value="GERMINAL-CENTER ASSOCIATED NUCLEAR PROTEIN"/>
    <property type="match status" value="1"/>
</dbReference>